<proteinExistence type="predicted"/>
<protein>
    <submittedName>
        <fullName evidence="2">Uncharacterized protein</fullName>
    </submittedName>
</protein>
<organism evidence="2 3">
    <name type="scientific">Roseobacter cerasinus</name>
    <dbReference type="NCBI Taxonomy" id="2602289"/>
    <lineage>
        <taxon>Bacteria</taxon>
        <taxon>Pseudomonadati</taxon>
        <taxon>Pseudomonadota</taxon>
        <taxon>Alphaproteobacteria</taxon>
        <taxon>Rhodobacterales</taxon>
        <taxon>Roseobacteraceae</taxon>
        <taxon>Roseobacter</taxon>
    </lineage>
</organism>
<sequence length="65" mass="6889">MTAASTDEMTQRAIGRGHGQIPDPDALQNAQTAVALVAADVLTVSDPVERTRQGSTLAPRIFWPS</sequence>
<reference evidence="2 3" key="1">
    <citation type="submission" date="2019-12" db="EMBL/GenBank/DDBJ databases">
        <title>Roseobacter cerasinus sp. nov., isolated from seawater around aquaculture.</title>
        <authorList>
            <person name="Muramatsu S."/>
            <person name="Takabe Y."/>
            <person name="Mori K."/>
            <person name="Takaichi S."/>
            <person name="Hanada S."/>
        </authorList>
    </citation>
    <scope>NUCLEOTIDE SEQUENCE [LARGE SCALE GENOMIC DNA]</scope>
    <source>
        <strain evidence="2 3">AI77</strain>
    </source>
</reference>
<comment type="caution">
    <text evidence="2">The sequence shown here is derived from an EMBL/GenBank/DDBJ whole genome shotgun (WGS) entry which is preliminary data.</text>
</comment>
<accession>A0A640VSZ3</accession>
<dbReference type="EMBL" id="BLIV01000004">
    <property type="protein sequence ID" value="GFE50550.1"/>
    <property type="molecule type" value="Genomic_DNA"/>
</dbReference>
<gene>
    <name evidence="2" type="ORF">So717_23030</name>
</gene>
<evidence type="ECO:0000313" key="2">
    <source>
        <dbReference type="EMBL" id="GFE50550.1"/>
    </source>
</evidence>
<keyword evidence="3" id="KW-1185">Reference proteome</keyword>
<dbReference type="AlphaFoldDB" id="A0A640VSZ3"/>
<dbReference type="RefSeq" id="WP_238840864.1">
    <property type="nucleotide sequence ID" value="NZ_BLIV01000004.1"/>
</dbReference>
<evidence type="ECO:0000256" key="1">
    <source>
        <dbReference type="SAM" id="MobiDB-lite"/>
    </source>
</evidence>
<dbReference type="Proteomes" id="UP000436522">
    <property type="component" value="Unassembled WGS sequence"/>
</dbReference>
<name>A0A640VSZ3_9RHOB</name>
<evidence type="ECO:0000313" key="3">
    <source>
        <dbReference type="Proteomes" id="UP000436522"/>
    </source>
</evidence>
<feature type="region of interest" description="Disordered" evidence="1">
    <location>
        <begin position="1"/>
        <end position="26"/>
    </location>
</feature>